<keyword evidence="1" id="KW-1133">Transmembrane helix</keyword>
<sequence length="71" mass="7960">MVVFMIVVVYLIIGFLEIVPLVKNHKRKELILYCSIFSVSLVISILLGLGVEIPSPAEYIEKVVLMVIGKE</sequence>
<keyword evidence="1" id="KW-0472">Membrane</keyword>
<evidence type="ECO:0000256" key="1">
    <source>
        <dbReference type="SAM" id="Phobius"/>
    </source>
</evidence>
<feature type="transmembrane region" description="Helical" evidence="1">
    <location>
        <begin position="6"/>
        <end position="23"/>
    </location>
</feature>
<organism evidence="2 3">
    <name type="scientific">Tepidibacter hydrothermalis</name>
    <dbReference type="NCBI Taxonomy" id="3036126"/>
    <lineage>
        <taxon>Bacteria</taxon>
        <taxon>Bacillati</taxon>
        <taxon>Bacillota</taxon>
        <taxon>Clostridia</taxon>
        <taxon>Peptostreptococcales</taxon>
        <taxon>Peptostreptococcaceae</taxon>
        <taxon>Tepidibacter</taxon>
    </lineage>
</organism>
<evidence type="ECO:0000313" key="3">
    <source>
        <dbReference type="Proteomes" id="UP001222800"/>
    </source>
</evidence>
<evidence type="ECO:0000313" key="2">
    <source>
        <dbReference type="EMBL" id="WFD08994.1"/>
    </source>
</evidence>
<dbReference type="RefSeq" id="WP_277730912.1">
    <property type="nucleotide sequence ID" value="NZ_CP120733.1"/>
</dbReference>
<keyword evidence="3" id="KW-1185">Reference proteome</keyword>
<keyword evidence="1" id="KW-0812">Transmembrane</keyword>
<protein>
    <submittedName>
        <fullName evidence="2">Uncharacterized protein</fullName>
    </submittedName>
</protein>
<dbReference type="Proteomes" id="UP001222800">
    <property type="component" value="Chromosome"/>
</dbReference>
<accession>A0ABY8E806</accession>
<proteinExistence type="predicted"/>
<feature type="transmembrane region" description="Helical" evidence="1">
    <location>
        <begin position="30"/>
        <end position="51"/>
    </location>
</feature>
<name>A0ABY8E806_9FIRM</name>
<dbReference type="EMBL" id="CP120733">
    <property type="protein sequence ID" value="WFD08994.1"/>
    <property type="molecule type" value="Genomic_DNA"/>
</dbReference>
<gene>
    <name evidence="2" type="ORF">P4S50_11410</name>
</gene>
<reference evidence="2 3" key="1">
    <citation type="submission" date="2023-03" db="EMBL/GenBank/DDBJ databases">
        <title>Complete genome sequence of Tepidibacter sp. SWIR-1, isolated from a deep-sea hydrothermal vent.</title>
        <authorList>
            <person name="Li X."/>
        </authorList>
    </citation>
    <scope>NUCLEOTIDE SEQUENCE [LARGE SCALE GENOMIC DNA]</scope>
    <source>
        <strain evidence="2 3">SWIR-1</strain>
    </source>
</reference>